<keyword evidence="4" id="KW-1185">Reference proteome</keyword>
<name>A0A9P0NHM7_APHGO</name>
<evidence type="ECO:0000256" key="1">
    <source>
        <dbReference type="SAM" id="MobiDB-lite"/>
    </source>
</evidence>
<reference evidence="3" key="1">
    <citation type="submission" date="2022-02" db="EMBL/GenBank/DDBJ databases">
        <authorList>
            <person name="King R."/>
        </authorList>
    </citation>
    <scope>NUCLEOTIDE SEQUENCE</scope>
</reference>
<feature type="region of interest" description="Disordered" evidence="1">
    <location>
        <begin position="145"/>
        <end position="182"/>
    </location>
</feature>
<organism evidence="3 4">
    <name type="scientific">Aphis gossypii</name>
    <name type="common">Cotton aphid</name>
    <dbReference type="NCBI Taxonomy" id="80765"/>
    <lineage>
        <taxon>Eukaryota</taxon>
        <taxon>Metazoa</taxon>
        <taxon>Ecdysozoa</taxon>
        <taxon>Arthropoda</taxon>
        <taxon>Hexapoda</taxon>
        <taxon>Insecta</taxon>
        <taxon>Pterygota</taxon>
        <taxon>Neoptera</taxon>
        <taxon>Paraneoptera</taxon>
        <taxon>Hemiptera</taxon>
        <taxon>Sternorrhyncha</taxon>
        <taxon>Aphidomorpha</taxon>
        <taxon>Aphidoidea</taxon>
        <taxon>Aphididae</taxon>
        <taxon>Aphidini</taxon>
        <taxon>Aphis</taxon>
        <taxon>Aphis</taxon>
    </lineage>
</organism>
<keyword evidence="2" id="KW-0732">Signal</keyword>
<accession>A0A9P0NHM7</accession>
<sequence>MHFKVTYTTWLVAALFISQTICQEKAAGDGHGGGGGSDSSHGGGGGGSGGSGGSGGGGSGGSGGGSGGAGGGSGGAGGGSGGAGGGSGGAGGGGSGAGSGSTMPVAMNGMSGIQLPFPFFPPFGCDTICQPIQFQVIQQQVQDVVSRPAPTTQPPTTHPPTTTPPPRTTTQAPRPPAPTTTSYTSQTIIMYPNWCQGWCKFFYQPPPQPVYYQPNCLLFSWMGLGSGMAMGMPTTSTHM</sequence>
<evidence type="ECO:0000313" key="3">
    <source>
        <dbReference type="EMBL" id="CAH1721914.1"/>
    </source>
</evidence>
<feature type="compositionally biased region" description="Gly residues" evidence="1">
    <location>
        <begin position="29"/>
        <end position="99"/>
    </location>
</feature>
<feature type="compositionally biased region" description="Pro residues" evidence="1">
    <location>
        <begin position="151"/>
        <end position="178"/>
    </location>
</feature>
<evidence type="ECO:0000313" key="4">
    <source>
        <dbReference type="Proteomes" id="UP001154329"/>
    </source>
</evidence>
<dbReference type="AlphaFoldDB" id="A0A9P0NHM7"/>
<dbReference type="EMBL" id="OU899035">
    <property type="protein sequence ID" value="CAH1721914.1"/>
    <property type="molecule type" value="Genomic_DNA"/>
</dbReference>
<feature type="region of interest" description="Disordered" evidence="1">
    <location>
        <begin position="26"/>
        <end position="99"/>
    </location>
</feature>
<proteinExistence type="predicted"/>
<reference evidence="3" key="2">
    <citation type="submission" date="2022-10" db="EMBL/GenBank/DDBJ databases">
        <authorList>
            <consortium name="ENA_rothamsted_submissions"/>
            <consortium name="culmorum"/>
            <person name="King R."/>
        </authorList>
    </citation>
    <scope>NUCLEOTIDE SEQUENCE</scope>
</reference>
<protein>
    <submittedName>
        <fullName evidence="3">Uncharacterized protein</fullName>
    </submittedName>
</protein>
<feature type="chain" id="PRO_5040505408" evidence="2">
    <location>
        <begin position="23"/>
        <end position="239"/>
    </location>
</feature>
<dbReference type="Proteomes" id="UP001154329">
    <property type="component" value="Chromosome 2"/>
</dbReference>
<evidence type="ECO:0000256" key="2">
    <source>
        <dbReference type="SAM" id="SignalP"/>
    </source>
</evidence>
<dbReference type="PANTHER" id="PTHR40903:SF1">
    <property type="entry name" value="HYPHALLY REGULATED CELL WALL PROTEIN 3"/>
    <property type="match status" value="1"/>
</dbReference>
<dbReference type="PANTHER" id="PTHR40903">
    <property type="entry name" value="GLYCINE-RICH CELL WALL STRUCTURAL PROTEIN 1-LIKE"/>
    <property type="match status" value="1"/>
</dbReference>
<feature type="signal peptide" evidence="2">
    <location>
        <begin position="1"/>
        <end position="22"/>
    </location>
</feature>
<gene>
    <name evidence="3" type="ORF">APHIGO_LOCUS4583</name>
</gene>